<dbReference type="Proteomes" id="UP001519290">
    <property type="component" value="Unassembled WGS sequence"/>
</dbReference>
<reference evidence="2 3" key="1">
    <citation type="submission" date="2021-03" db="EMBL/GenBank/DDBJ databases">
        <title>Sequencing the genomes of 1000 actinobacteria strains.</title>
        <authorList>
            <person name="Klenk H.-P."/>
        </authorList>
    </citation>
    <scope>NUCLEOTIDE SEQUENCE [LARGE SCALE GENOMIC DNA]</scope>
    <source>
        <strain evidence="2 3">DSM 14566</strain>
    </source>
</reference>
<sequence>MCEALSPRQRVRAPEASLPVVTARGEHPRLRNAEG</sequence>
<name>A0ABS4WWT3_9MICO</name>
<accession>A0ABS4WWT3</accession>
<feature type="compositionally biased region" description="Basic and acidic residues" evidence="1">
    <location>
        <begin position="24"/>
        <end position="35"/>
    </location>
</feature>
<organism evidence="2 3">
    <name type="scientific">Brachybacterium sacelli</name>
    <dbReference type="NCBI Taxonomy" id="173364"/>
    <lineage>
        <taxon>Bacteria</taxon>
        <taxon>Bacillati</taxon>
        <taxon>Actinomycetota</taxon>
        <taxon>Actinomycetes</taxon>
        <taxon>Micrococcales</taxon>
        <taxon>Dermabacteraceae</taxon>
        <taxon>Brachybacterium</taxon>
    </lineage>
</organism>
<evidence type="ECO:0000256" key="1">
    <source>
        <dbReference type="SAM" id="MobiDB-lite"/>
    </source>
</evidence>
<keyword evidence="3" id="KW-1185">Reference proteome</keyword>
<evidence type="ECO:0000313" key="2">
    <source>
        <dbReference type="EMBL" id="MBP2380667.1"/>
    </source>
</evidence>
<comment type="caution">
    <text evidence="2">The sequence shown here is derived from an EMBL/GenBank/DDBJ whole genome shotgun (WGS) entry which is preliminary data.</text>
</comment>
<evidence type="ECO:0000313" key="3">
    <source>
        <dbReference type="Proteomes" id="UP001519290"/>
    </source>
</evidence>
<feature type="region of interest" description="Disordered" evidence="1">
    <location>
        <begin position="1"/>
        <end position="35"/>
    </location>
</feature>
<proteinExistence type="predicted"/>
<gene>
    <name evidence="2" type="ORF">JOF43_000624</name>
</gene>
<dbReference type="EMBL" id="JAGIOD010000001">
    <property type="protein sequence ID" value="MBP2380667.1"/>
    <property type="molecule type" value="Genomic_DNA"/>
</dbReference>
<protein>
    <submittedName>
        <fullName evidence="2">Uncharacterized protein</fullName>
    </submittedName>
</protein>